<comment type="caution">
    <text evidence="8">The sequence shown here is derived from an EMBL/GenBank/DDBJ whole genome shotgun (WGS) entry which is preliminary data.</text>
</comment>
<dbReference type="InterPro" id="IPR036259">
    <property type="entry name" value="MFS_trans_sf"/>
</dbReference>
<dbReference type="Pfam" id="PF05977">
    <property type="entry name" value="MFS_3"/>
    <property type="match status" value="1"/>
</dbReference>
<dbReference type="Proteomes" id="UP001551695">
    <property type="component" value="Unassembled WGS sequence"/>
</dbReference>
<name>A0ABV3G5K2_9NOCA</name>
<feature type="transmembrane region" description="Helical" evidence="7">
    <location>
        <begin position="7"/>
        <end position="28"/>
    </location>
</feature>
<dbReference type="EMBL" id="JBFAKC010000033">
    <property type="protein sequence ID" value="MEV0712973.1"/>
    <property type="molecule type" value="Genomic_DNA"/>
</dbReference>
<evidence type="ECO:0000256" key="6">
    <source>
        <dbReference type="ARBA" id="ARBA00023136"/>
    </source>
</evidence>
<keyword evidence="3" id="KW-1003">Cell membrane</keyword>
<sequence>MPGFGWFWFADGVSIFGIYITARAPQLLALPTLGASSFELGVLRAAQWMPYLLFGLVAGVLIDRYRRKPVVVGADFIRAAVLALIPLAAAVQVLTLPLLVGLVLVFGAVSLA</sequence>
<keyword evidence="6 7" id="KW-0472">Membrane</keyword>
<evidence type="ECO:0000256" key="5">
    <source>
        <dbReference type="ARBA" id="ARBA00022989"/>
    </source>
</evidence>
<proteinExistence type="predicted"/>
<keyword evidence="4 7" id="KW-0812">Transmembrane</keyword>
<dbReference type="RefSeq" id="WP_357790433.1">
    <property type="nucleotide sequence ID" value="NZ_JBFAKC010000033.1"/>
</dbReference>
<dbReference type="PANTHER" id="PTHR23513">
    <property type="entry name" value="INTEGRAL MEMBRANE EFFLUX PROTEIN-RELATED"/>
    <property type="match status" value="1"/>
</dbReference>
<feature type="transmembrane region" description="Helical" evidence="7">
    <location>
        <begin position="77"/>
        <end position="109"/>
    </location>
</feature>
<evidence type="ECO:0000256" key="4">
    <source>
        <dbReference type="ARBA" id="ARBA00022692"/>
    </source>
</evidence>
<reference evidence="8 9" key="1">
    <citation type="submission" date="2024-06" db="EMBL/GenBank/DDBJ databases">
        <title>The Natural Products Discovery Center: Release of the First 8490 Sequenced Strains for Exploring Actinobacteria Biosynthetic Diversity.</title>
        <authorList>
            <person name="Kalkreuter E."/>
            <person name="Kautsar S.A."/>
            <person name="Yang D."/>
            <person name="Bader C.D."/>
            <person name="Teijaro C.N."/>
            <person name="Fluegel L."/>
            <person name="Davis C.M."/>
            <person name="Simpson J.R."/>
            <person name="Lauterbach L."/>
            <person name="Steele A.D."/>
            <person name="Gui C."/>
            <person name="Meng S."/>
            <person name="Li G."/>
            <person name="Viehrig K."/>
            <person name="Ye F."/>
            <person name="Su P."/>
            <person name="Kiefer A.F."/>
            <person name="Nichols A."/>
            <person name="Cepeda A.J."/>
            <person name="Yan W."/>
            <person name="Fan B."/>
            <person name="Jiang Y."/>
            <person name="Adhikari A."/>
            <person name="Zheng C.-J."/>
            <person name="Schuster L."/>
            <person name="Cowan T.M."/>
            <person name="Smanski M.J."/>
            <person name="Chevrette M.G."/>
            <person name="De Carvalho L.P.S."/>
            <person name="Shen B."/>
        </authorList>
    </citation>
    <scope>NUCLEOTIDE SEQUENCE [LARGE SCALE GENOMIC DNA]</scope>
    <source>
        <strain evidence="8 9">NPDC050403</strain>
    </source>
</reference>
<dbReference type="InterPro" id="IPR010290">
    <property type="entry name" value="TM_effector"/>
</dbReference>
<protein>
    <submittedName>
        <fullName evidence="8">MFS transporter</fullName>
    </submittedName>
</protein>
<feature type="transmembrane region" description="Helical" evidence="7">
    <location>
        <begin position="48"/>
        <end position="65"/>
    </location>
</feature>
<keyword evidence="9" id="KW-1185">Reference proteome</keyword>
<keyword evidence="2" id="KW-0813">Transport</keyword>
<comment type="subcellular location">
    <subcellularLocation>
        <location evidence="1">Cell membrane</location>
        <topology evidence="1">Multi-pass membrane protein</topology>
    </subcellularLocation>
</comment>
<evidence type="ECO:0000256" key="3">
    <source>
        <dbReference type="ARBA" id="ARBA00022475"/>
    </source>
</evidence>
<organism evidence="8 9">
    <name type="scientific">Nocardia aurea</name>
    <dbReference type="NCBI Taxonomy" id="2144174"/>
    <lineage>
        <taxon>Bacteria</taxon>
        <taxon>Bacillati</taxon>
        <taxon>Actinomycetota</taxon>
        <taxon>Actinomycetes</taxon>
        <taxon>Mycobacteriales</taxon>
        <taxon>Nocardiaceae</taxon>
        <taxon>Nocardia</taxon>
    </lineage>
</organism>
<gene>
    <name evidence="8" type="ORF">AB0I48_36000</name>
</gene>
<evidence type="ECO:0000256" key="7">
    <source>
        <dbReference type="SAM" id="Phobius"/>
    </source>
</evidence>
<evidence type="ECO:0000256" key="1">
    <source>
        <dbReference type="ARBA" id="ARBA00004651"/>
    </source>
</evidence>
<dbReference type="SUPFAM" id="SSF103473">
    <property type="entry name" value="MFS general substrate transporter"/>
    <property type="match status" value="1"/>
</dbReference>
<evidence type="ECO:0000313" key="9">
    <source>
        <dbReference type="Proteomes" id="UP001551695"/>
    </source>
</evidence>
<evidence type="ECO:0000313" key="8">
    <source>
        <dbReference type="EMBL" id="MEV0712973.1"/>
    </source>
</evidence>
<accession>A0ABV3G5K2</accession>
<dbReference type="Gene3D" id="1.20.1250.20">
    <property type="entry name" value="MFS general substrate transporter like domains"/>
    <property type="match status" value="1"/>
</dbReference>
<keyword evidence="5 7" id="KW-1133">Transmembrane helix</keyword>
<dbReference type="PANTHER" id="PTHR23513:SF6">
    <property type="entry name" value="MAJOR FACILITATOR SUPERFAMILY ASSOCIATED DOMAIN-CONTAINING PROTEIN"/>
    <property type="match status" value="1"/>
</dbReference>
<evidence type="ECO:0000256" key="2">
    <source>
        <dbReference type="ARBA" id="ARBA00022448"/>
    </source>
</evidence>